<organism evidence="1 2">
    <name type="scientific">Ciona intestinalis</name>
    <name type="common">Transparent sea squirt</name>
    <name type="synonym">Ascidia intestinalis</name>
    <dbReference type="NCBI Taxonomy" id="7719"/>
    <lineage>
        <taxon>Eukaryota</taxon>
        <taxon>Metazoa</taxon>
        <taxon>Chordata</taxon>
        <taxon>Tunicata</taxon>
        <taxon>Ascidiacea</taxon>
        <taxon>Phlebobranchia</taxon>
        <taxon>Cionidae</taxon>
        <taxon>Ciona</taxon>
    </lineage>
</organism>
<reference evidence="1" key="3">
    <citation type="submission" date="2025-08" db="UniProtKB">
        <authorList>
            <consortium name="Ensembl"/>
        </authorList>
    </citation>
    <scope>IDENTIFICATION</scope>
</reference>
<reference evidence="1" key="4">
    <citation type="submission" date="2025-09" db="UniProtKB">
        <authorList>
            <consortium name="Ensembl"/>
        </authorList>
    </citation>
    <scope>IDENTIFICATION</scope>
</reference>
<dbReference type="InParanoid" id="H2Y3P1"/>
<proteinExistence type="predicted"/>
<protein>
    <submittedName>
        <fullName evidence="1">Uncharacterized protein</fullName>
    </submittedName>
</protein>
<dbReference type="EMBL" id="EAAA01002744">
    <property type="status" value="NOT_ANNOTATED_CDS"/>
    <property type="molecule type" value="Genomic_DNA"/>
</dbReference>
<reference evidence="1" key="2">
    <citation type="journal article" date="2008" name="Genome Biol.">
        <title>Improved genome assembly and evidence-based global gene model set for the chordate Ciona intestinalis: new insight into intron and operon populations.</title>
        <authorList>
            <person name="Satou Y."/>
            <person name="Mineta K."/>
            <person name="Ogasawara M."/>
            <person name="Sasakura Y."/>
            <person name="Shoguchi E."/>
            <person name="Ueno K."/>
            <person name="Yamada L."/>
            <person name="Matsumoto J."/>
            <person name="Wasserscheid J."/>
            <person name="Dewar K."/>
            <person name="Wiley G.B."/>
            <person name="Macmil S.L."/>
            <person name="Roe B.A."/>
            <person name="Zeller R.W."/>
            <person name="Hastings K.E."/>
            <person name="Lemaire P."/>
            <person name="Lindquist E."/>
            <person name="Endo T."/>
            <person name="Hotta K."/>
            <person name="Inaba K."/>
        </authorList>
    </citation>
    <scope>NUCLEOTIDE SEQUENCE [LARGE SCALE GENOMIC DNA]</scope>
    <source>
        <strain evidence="1">wild type</strain>
    </source>
</reference>
<evidence type="ECO:0000313" key="1">
    <source>
        <dbReference type="Ensembl" id="ENSCINP00000036526.1"/>
    </source>
</evidence>
<dbReference type="AlphaFoldDB" id="H2Y3P1"/>
<sequence length="65" mass="7688">MKFSLSFKLNVQLICFLMVPFTVYKFRKSFMGKQCMVELKSCEFLLLCGNGKFRCQFISLFIRVV</sequence>
<dbReference type="HOGENOM" id="CLU_2848999_0_0_1"/>
<dbReference type="Proteomes" id="UP000008144">
    <property type="component" value="Chromosome 8"/>
</dbReference>
<name>H2Y3P1_CIOIN</name>
<reference evidence="2" key="1">
    <citation type="journal article" date="2002" name="Science">
        <title>The draft genome of Ciona intestinalis: insights into chordate and vertebrate origins.</title>
        <authorList>
            <person name="Dehal P."/>
            <person name="Satou Y."/>
            <person name="Campbell R.K."/>
            <person name="Chapman J."/>
            <person name="Degnan B."/>
            <person name="De Tomaso A."/>
            <person name="Davidson B."/>
            <person name="Di Gregorio A."/>
            <person name="Gelpke M."/>
            <person name="Goodstein D.M."/>
            <person name="Harafuji N."/>
            <person name="Hastings K.E."/>
            <person name="Ho I."/>
            <person name="Hotta K."/>
            <person name="Huang W."/>
            <person name="Kawashima T."/>
            <person name="Lemaire P."/>
            <person name="Martinez D."/>
            <person name="Meinertzhagen I.A."/>
            <person name="Necula S."/>
            <person name="Nonaka M."/>
            <person name="Putnam N."/>
            <person name="Rash S."/>
            <person name="Saiga H."/>
            <person name="Satake M."/>
            <person name="Terry A."/>
            <person name="Yamada L."/>
            <person name="Wang H.G."/>
            <person name="Awazu S."/>
            <person name="Azumi K."/>
            <person name="Boore J."/>
            <person name="Branno M."/>
            <person name="Chin-Bow S."/>
            <person name="DeSantis R."/>
            <person name="Doyle S."/>
            <person name="Francino P."/>
            <person name="Keys D.N."/>
            <person name="Haga S."/>
            <person name="Hayashi H."/>
            <person name="Hino K."/>
            <person name="Imai K.S."/>
            <person name="Inaba K."/>
            <person name="Kano S."/>
            <person name="Kobayashi K."/>
            <person name="Kobayashi M."/>
            <person name="Lee B.I."/>
            <person name="Makabe K.W."/>
            <person name="Manohar C."/>
            <person name="Matassi G."/>
            <person name="Medina M."/>
            <person name="Mochizuki Y."/>
            <person name="Mount S."/>
            <person name="Morishita T."/>
            <person name="Miura S."/>
            <person name="Nakayama A."/>
            <person name="Nishizaka S."/>
            <person name="Nomoto H."/>
            <person name="Ohta F."/>
            <person name="Oishi K."/>
            <person name="Rigoutsos I."/>
            <person name="Sano M."/>
            <person name="Sasaki A."/>
            <person name="Sasakura Y."/>
            <person name="Shoguchi E."/>
            <person name="Shin-i T."/>
            <person name="Spagnuolo A."/>
            <person name="Stainier D."/>
            <person name="Suzuki M.M."/>
            <person name="Tassy O."/>
            <person name="Takatori N."/>
            <person name="Tokuoka M."/>
            <person name="Yagi K."/>
            <person name="Yoshizaki F."/>
            <person name="Wada S."/>
            <person name="Zhang C."/>
            <person name="Hyatt P.D."/>
            <person name="Larimer F."/>
            <person name="Detter C."/>
            <person name="Doggett N."/>
            <person name="Glavina T."/>
            <person name="Hawkins T."/>
            <person name="Richardson P."/>
            <person name="Lucas S."/>
            <person name="Kohara Y."/>
            <person name="Levine M."/>
            <person name="Satoh N."/>
            <person name="Rokhsar D.S."/>
        </authorList>
    </citation>
    <scope>NUCLEOTIDE SEQUENCE [LARGE SCALE GENOMIC DNA]</scope>
</reference>
<dbReference type="Ensembl" id="ENSCINT00000036912.1">
    <property type="protein sequence ID" value="ENSCINP00000036526.1"/>
    <property type="gene ID" value="ENSCING00000023148.1"/>
</dbReference>
<evidence type="ECO:0000313" key="2">
    <source>
        <dbReference type="Proteomes" id="UP000008144"/>
    </source>
</evidence>
<keyword evidence="2" id="KW-1185">Reference proteome</keyword>
<accession>H2Y3P1</accession>